<proteinExistence type="predicted"/>
<dbReference type="STRING" id="504798.SAMN05421871_101662"/>
<keyword evidence="2" id="KW-1185">Reference proteome</keyword>
<dbReference type="EMBL" id="FNJB01000021">
    <property type="protein sequence ID" value="SDP90118.1"/>
    <property type="molecule type" value="Genomic_DNA"/>
</dbReference>
<dbReference type="OrthoDB" id="3692788at2"/>
<dbReference type="Proteomes" id="UP000199651">
    <property type="component" value="Unassembled WGS sequence"/>
</dbReference>
<accession>A0A1H0WHM8</accession>
<evidence type="ECO:0000313" key="2">
    <source>
        <dbReference type="Proteomes" id="UP000199651"/>
    </source>
</evidence>
<dbReference type="RefSeq" id="WP_091384008.1">
    <property type="nucleotide sequence ID" value="NZ_FNDV01000001.1"/>
</dbReference>
<gene>
    <name evidence="1" type="ORF">SAMN05192558_12182</name>
</gene>
<dbReference type="AlphaFoldDB" id="A0A1H0WHM8"/>
<name>A0A1H0WHM8_9PSEU</name>
<protein>
    <submittedName>
        <fullName evidence="1">Uncharacterized protein</fullName>
    </submittedName>
</protein>
<organism evidence="1 2">
    <name type="scientific">Actinokineospora alba</name>
    <dbReference type="NCBI Taxonomy" id="504798"/>
    <lineage>
        <taxon>Bacteria</taxon>
        <taxon>Bacillati</taxon>
        <taxon>Actinomycetota</taxon>
        <taxon>Actinomycetes</taxon>
        <taxon>Pseudonocardiales</taxon>
        <taxon>Pseudonocardiaceae</taxon>
        <taxon>Actinokineospora</taxon>
    </lineage>
</organism>
<reference evidence="2" key="1">
    <citation type="submission" date="2016-10" db="EMBL/GenBank/DDBJ databases">
        <authorList>
            <person name="Varghese N."/>
            <person name="Submissions S."/>
        </authorList>
    </citation>
    <scope>NUCLEOTIDE SEQUENCE [LARGE SCALE GENOMIC DNA]</scope>
    <source>
        <strain evidence="2">IBRC-M 10655</strain>
    </source>
</reference>
<sequence length="97" mass="10956">MSVQGLTHPYTGATACSRLFAHGFTFRWAKGDRYIAVMRGNCIEQKRYLIIKDSLPRPVLEGAQPLVDFIPAAHGDWSDNHLLSHLADIWARGRHRA</sequence>
<evidence type="ECO:0000313" key="1">
    <source>
        <dbReference type="EMBL" id="SDP90118.1"/>
    </source>
</evidence>